<proteinExistence type="predicted"/>
<reference evidence="2 3" key="1">
    <citation type="journal article" date="2015" name="G3 (Bethesda)">
        <title>Insights into Ongoing Evolution of the Hexachlorocyclohexane Catabolic Pathway from Comparative Genomics of Ten Sphingomonadaceae Strains.</title>
        <authorList>
            <person name="Pearce S.L."/>
            <person name="Oakeshott J.G."/>
            <person name="Pandey G."/>
        </authorList>
    </citation>
    <scope>NUCLEOTIDE SEQUENCE [LARGE SCALE GENOMIC DNA]</scope>
    <source>
        <strain evidence="2 3">LL01</strain>
    </source>
</reference>
<dbReference type="PATRIC" id="fig|1420583.3.peg.2204"/>
<keyword evidence="3" id="KW-1185">Reference proteome</keyword>
<dbReference type="STRING" id="1420583.V473_10955"/>
<feature type="coiled-coil region" evidence="1">
    <location>
        <begin position="47"/>
        <end position="74"/>
    </location>
</feature>
<gene>
    <name evidence="2" type="ORF">V473_10955</name>
</gene>
<sequence>MERYNAGIKTRKAEANNIRAPLERKATSLASKITRLVDAIEDGAGEFAEFKDRLRTARAELADTRQQIAAIDEEAPLELSNGAVDRYRDYVAQLDAALSAGGVSGARATTAIRGLIDTIIVSASPEKRGVIIEVSGRMANIINLAKHSGD</sequence>
<dbReference type="Proteomes" id="UP000052232">
    <property type="component" value="Unassembled WGS sequence"/>
</dbReference>
<evidence type="ECO:0000256" key="1">
    <source>
        <dbReference type="SAM" id="Coils"/>
    </source>
</evidence>
<keyword evidence="1" id="KW-0175">Coiled coil</keyword>
<accession>A0A0J7Y5D6</accession>
<dbReference type="AlphaFoldDB" id="A0A0J7Y5D6"/>
<comment type="caution">
    <text evidence="2">The sequence shown here is derived from an EMBL/GenBank/DDBJ whole genome shotgun (WGS) entry which is preliminary data.</text>
</comment>
<evidence type="ECO:0000313" key="3">
    <source>
        <dbReference type="Proteomes" id="UP000052232"/>
    </source>
</evidence>
<evidence type="ECO:0000313" key="2">
    <source>
        <dbReference type="EMBL" id="KMS58872.1"/>
    </source>
</evidence>
<dbReference type="EMBL" id="JACT01000001">
    <property type="protein sequence ID" value="KMS58872.1"/>
    <property type="molecule type" value="Genomic_DNA"/>
</dbReference>
<organism evidence="2 3">
    <name type="scientific">Sphingobium cupriresistens LL01</name>
    <dbReference type="NCBI Taxonomy" id="1420583"/>
    <lineage>
        <taxon>Bacteria</taxon>
        <taxon>Pseudomonadati</taxon>
        <taxon>Pseudomonadota</taxon>
        <taxon>Alphaproteobacteria</taxon>
        <taxon>Sphingomonadales</taxon>
        <taxon>Sphingomonadaceae</taxon>
        <taxon>Sphingobium</taxon>
    </lineage>
</organism>
<protein>
    <submittedName>
        <fullName evidence="2">Uncharacterized protein</fullName>
    </submittedName>
</protein>
<name>A0A0J7Y5D6_9SPHN</name>